<dbReference type="InterPro" id="IPR050345">
    <property type="entry name" value="Aliph_Amidase/BUP"/>
</dbReference>
<proteinExistence type="predicted"/>
<evidence type="ECO:0000313" key="3">
    <source>
        <dbReference type="EMBL" id="ORJ24344.1"/>
    </source>
</evidence>
<dbReference type="CDD" id="cd07585">
    <property type="entry name" value="nitrilase_7"/>
    <property type="match status" value="1"/>
</dbReference>
<dbReference type="PANTHER" id="PTHR43674:SF2">
    <property type="entry name" value="BETA-UREIDOPROPIONASE"/>
    <property type="match status" value="1"/>
</dbReference>
<name>A0A1X0WC43_9GAMM</name>
<dbReference type="Gene3D" id="3.60.110.10">
    <property type="entry name" value="Carbon-nitrogen hydrolase"/>
    <property type="match status" value="1"/>
</dbReference>
<keyword evidence="3" id="KW-0012">Acyltransferase</keyword>
<dbReference type="GeneID" id="93566341"/>
<evidence type="ECO:0000256" key="1">
    <source>
        <dbReference type="ARBA" id="ARBA00022801"/>
    </source>
</evidence>
<dbReference type="GO" id="GO:0016811">
    <property type="term" value="F:hydrolase activity, acting on carbon-nitrogen (but not peptide) bonds, in linear amides"/>
    <property type="evidence" value="ECO:0007669"/>
    <property type="project" value="TreeGrafter"/>
</dbReference>
<dbReference type="GO" id="GO:0016746">
    <property type="term" value="F:acyltransferase activity"/>
    <property type="evidence" value="ECO:0007669"/>
    <property type="project" value="UniProtKB-KW"/>
</dbReference>
<dbReference type="STRING" id="1646377.BS640_16525"/>
<gene>
    <name evidence="3" type="ORF">BS640_16525</name>
</gene>
<organism evidence="3 4">
    <name type="scientific">Rouxiella badensis</name>
    <dbReference type="NCBI Taxonomy" id="1646377"/>
    <lineage>
        <taxon>Bacteria</taxon>
        <taxon>Pseudomonadati</taxon>
        <taxon>Pseudomonadota</taxon>
        <taxon>Gammaproteobacteria</taxon>
        <taxon>Enterobacterales</taxon>
        <taxon>Yersiniaceae</taxon>
        <taxon>Rouxiella</taxon>
    </lineage>
</organism>
<reference evidence="3 4" key="1">
    <citation type="journal article" date="2017" name="Int. J. Syst. Evol. Microbiol.">
        <title>Rouxiella badensis sp. nov. and Rouxiella silvae sp. nov. isolated from peat bog soil in Germany and emendation of the genus description.</title>
        <authorList>
            <person name="Le Fleche-Mateos A."/>
            <person name="Kugler J.H."/>
            <person name="Hansen S.H."/>
            <person name="Syldatk C."/>
            <person name="Hausmann R."/>
            <person name="Lomprez F."/>
            <person name="Vandenbogaert M."/>
            <person name="Manuguerra J.C."/>
            <person name="Grimont P.A."/>
        </authorList>
    </citation>
    <scope>NUCLEOTIDE SEQUENCE [LARGE SCALE GENOMIC DNA]</scope>
    <source>
        <strain evidence="3 4">DSM 100043</strain>
    </source>
</reference>
<keyword evidence="3" id="KW-0808">Transferase</keyword>
<dbReference type="InterPro" id="IPR003010">
    <property type="entry name" value="C-N_Hydrolase"/>
</dbReference>
<keyword evidence="1" id="KW-0378">Hydrolase</keyword>
<dbReference type="EMBL" id="MRWE01000030">
    <property type="protein sequence ID" value="ORJ24344.1"/>
    <property type="molecule type" value="Genomic_DNA"/>
</dbReference>
<dbReference type="Proteomes" id="UP000192536">
    <property type="component" value="Unassembled WGS sequence"/>
</dbReference>
<evidence type="ECO:0000259" key="2">
    <source>
        <dbReference type="PROSITE" id="PS50263"/>
    </source>
</evidence>
<dbReference type="PANTHER" id="PTHR43674">
    <property type="entry name" value="NITRILASE C965.09-RELATED"/>
    <property type="match status" value="1"/>
</dbReference>
<dbReference type="SUPFAM" id="SSF56317">
    <property type="entry name" value="Carbon-nitrogen hydrolase"/>
    <property type="match status" value="1"/>
</dbReference>
<dbReference type="Pfam" id="PF00795">
    <property type="entry name" value="CN_hydrolase"/>
    <property type="match status" value="1"/>
</dbReference>
<dbReference type="AlphaFoldDB" id="A0A1X0WC43"/>
<dbReference type="RefSeq" id="WP_084912942.1">
    <property type="nucleotide sequence ID" value="NZ_CP114062.1"/>
</dbReference>
<evidence type="ECO:0000313" key="4">
    <source>
        <dbReference type="Proteomes" id="UP000192536"/>
    </source>
</evidence>
<accession>A0A1X0WC43</accession>
<protein>
    <submittedName>
        <fullName evidence="3">Acyltransferase</fullName>
    </submittedName>
</protein>
<keyword evidence="4" id="KW-1185">Reference proteome</keyword>
<feature type="domain" description="CN hydrolase" evidence="2">
    <location>
        <begin position="7"/>
        <end position="281"/>
    </location>
</feature>
<dbReference type="PROSITE" id="PS50263">
    <property type="entry name" value="CN_HYDROLASE"/>
    <property type="match status" value="1"/>
</dbReference>
<comment type="caution">
    <text evidence="3">The sequence shown here is derived from an EMBL/GenBank/DDBJ whole genome shotgun (WGS) entry which is preliminary data.</text>
</comment>
<sequence>MRESKSLKAAVVQFQHQAGNKKYNLLMMEKFIEQAAVQGVKILTFPEMCITGYWHVPKLTSAQVHALAEPLDTGTSVALIRSLAIRHQMLIGAGLIERADDGRLYNTYVACLPDGTLHAHRKLHAFEHPAISSGDSFTVFDTPWGVKVGILICWDNNLVENVRATALLGADILLAPHQTGGTHSRSPHGMKPIAVALWEQRESRKEEITAAFRGANGREWLLRWLPARAHDNGLFILFSNGVGADDDEVRTGNAMILDPYGRIIDETCAAADAMVCASLDLSLMAMSTGRRWIHGRRPELYHILTERQGYERDAITARFSEEVPERGDKPGE</sequence>
<dbReference type="InterPro" id="IPR036526">
    <property type="entry name" value="C-N_Hydrolase_sf"/>
</dbReference>